<dbReference type="RefSeq" id="WP_149487012.1">
    <property type="nucleotide sequence ID" value="NZ_CP036150.1"/>
</dbReference>
<reference evidence="1 2" key="1">
    <citation type="submission" date="2019-02" db="EMBL/GenBank/DDBJ databases">
        <title>Complete Genome Sequence and Methylome Analysis of free living Spirochaetas.</title>
        <authorList>
            <person name="Fomenkov A."/>
            <person name="Dubinina G."/>
            <person name="Leshcheva N."/>
            <person name="Mikheeva N."/>
            <person name="Grabovich M."/>
            <person name="Vincze T."/>
            <person name="Roberts R.J."/>
        </authorList>
    </citation>
    <scope>NUCLEOTIDE SEQUENCE [LARGE SCALE GENOMIC DNA]</scope>
    <source>
        <strain evidence="1 2">K2</strain>
    </source>
</reference>
<name>A0A5C1QLJ9_9SPIO</name>
<accession>A0A5C1QLJ9</accession>
<dbReference type="KEGG" id="ock:EXM22_13370"/>
<dbReference type="EMBL" id="CP036150">
    <property type="protein sequence ID" value="QEN08933.1"/>
    <property type="molecule type" value="Genomic_DNA"/>
</dbReference>
<evidence type="ECO:0000313" key="2">
    <source>
        <dbReference type="Proteomes" id="UP000324209"/>
    </source>
</evidence>
<dbReference type="AlphaFoldDB" id="A0A5C1QLJ9"/>
<keyword evidence="2" id="KW-1185">Reference proteome</keyword>
<proteinExistence type="predicted"/>
<sequence length="343" mass="40193">MPVSKNLLFPQIELSIFSEIEESLIDKIIEFLDGKYSALSTLILNQKSDLVLLASVVQRSPGLTRDLKIFGENRSRETLIKKISGNGIDQVVNLPTRVILGYGFTISNLHFWGFLVKLTYKFSELNTLKGQVEEAYSDVLFTLMAEELYKSQLSRMTTDDHISKFVANELIQLWENRFKYKTELFAPFIRELWEARQKIVPVLGTLAGVMELMRLNFLLSPLWNDFLHWYFTISNAQGESLEEFLFDLRSEEIRLLRNYMKENQISAVDRIKGTEIIVKLLNESPQMLRDRKDRYNKPQALQLYQSFLRRRNDGILRQQKNEKGPTQTLEEYFLKFLILNKKI</sequence>
<protein>
    <submittedName>
        <fullName evidence="1">Uncharacterized protein</fullName>
    </submittedName>
</protein>
<dbReference type="OrthoDB" id="356906at2"/>
<dbReference type="Proteomes" id="UP000324209">
    <property type="component" value="Chromosome"/>
</dbReference>
<organism evidence="1 2">
    <name type="scientific">Oceanispirochaeta crateris</name>
    <dbReference type="NCBI Taxonomy" id="2518645"/>
    <lineage>
        <taxon>Bacteria</taxon>
        <taxon>Pseudomonadati</taxon>
        <taxon>Spirochaetota</taxon>
        <taxon>Spirochaetia</taxon>
        <taxon>Spirochaetales</taxon>
        <taxon>Spirochaetaceae</taxon>
        <taxon>Oceanispirochaeta</taxon>
    </lineage>
</organism>
<evidence type="ECO:0000313" key="1">
    <source>
        <dbReference type="EMBL" id="QEN08933.1"/>
    </source>
</evidence>
<gene>
    <name evidence="1" type="ORF">EXM22_13370</name>
</gene>